<proteinExistence type="predicted"/>
<dbReference type="RefSeq" id="WP_023000594.1">
    <property type="nucleotide sequence ID" value="NZ_CP045617.1"/>
</dbReference>
<dbReference type="AlphaFoldDB" id="A0A0M6Y2M5"/>
<reference evidence="2" key="1">
    <citation type="submission" date="2015-07" db="EMBL/GenBank/DDBJ databases">
        <authorList>
            <person name="Rodrigo-Torres Lidia"/>
            <person name="Arahal R.David."/>
        </authorList>
    </citation>
    <scope>NUCLEOTIDE SEQUENCE [LARGE SCALE GENOMIC DNA]</scope>
    <source>
        <strain evidence="2">CECT 4801</strain>
    </source>
</reference>
<keyword evidence="2" id="KW-1185">Reference proteome</keyword>
<gene>
    <name evidence="1" type="ORF">LAL4801_01697</name>
</gene>
<dbReference type="Proteomes" id="UP000048926">
    <property type="component" value="Unassembled WGS sequence"/>
</dbReference>
<evidence type="ECO:0000313" key="2">
    <source>
        <dbReference type="Proteomes" id="UP000048926"/>
    </source>
</evidence>
<dbReference type="OrthoDB" id="8068570at2"/>
<dbReference type="InterPro" id="IPR016181">
    <property type="entry name" value="Acyl_CoA_acyltransferase"/>
</dbReference>
<dbReference type="KEGG" id="lagg:B0E33_21730"/>
<dbReference type="EMBL" id="CXST01000001">
    <property type="protein sequence ID" value="CTQ43261.1"/>
    <property type="molecule type" value="Genomic_DNA"/>
</dbReference>
<dbReference type="Gene3D" id="3.40.630.30">
    <property type="match status" value="1"/>
</dbReference>
<accession>A0A0M6Y2M5</accession>
<evidence type="ECO:0008006" key="3">
    <source>
        <dbReference type="Google" id="ProtNLM"/>
    </source>
</evidence>
<dbReference type="SUPFAM" id="SSF55729">
    <property type="entry name" value="Acyl-CoA N-acyltransferases (Nat)"/>
    <property type="match status" value="1"/>
</dbReference>
<protein>
    <recommendedName>
        <fullName evidence="3">N-acetyltransferase domain-containing protein</fullName>
    </recommendedName>
</protein>
<sequence>MHKLDFELDKAQLKRAWGVIDREFQRLGLMLRRGSDFDVVEAMAAASGLKRLEGHFTPSLNTYTPSQAFWLALVDEEDRMVGRVCARFDRMAYPMTLTDFWRKYFHRCYPDAEGGKVVLSDKQPRVGRRITGDVVYLGGTEVAKEWRGSKLGGLLNQMAQIEALDEWGAGFYYGWVQGFNFMDGFWRDCGFTRAHFHALNWVEPLPGTLDANLIFVANTADDVCDLIDRIANGLQAKS</sequence>
<organism evidence="1 2">
    <name type="scientific">Roseibium aggregatum</name>
    <dbReference type="NCBI Taxonomy" id="187304"/>
    <lineage>
        <taxon>Bacteria</taxon>
        <taxon>Pseudomonadati</taxon>
        <taxon>Pseudomonadota</taxon>
        <taxon>Alphaproteobacteria</taxon>
        <taxon>Hyphomicrobiales</taxon>
        <taxon>Stappiaceae</taxon>
        <taxon>Roseibium</taxon>
    </lineage>
</organism>
<evidence type="ECO:0000313" key="1">
    <source>
        <dbReference type="EMBL" id="CTQ43261.1"/>
    </source>
</evidence>
<name>A0A0M6Y2M5_9HYPH</name>